<gene>
    <name evidence="2" type="ORF">Cgig2_028271</name>
</gene>
<name>A0A9Q1GNQ2_9CARY</name>
<accession>A0A9Q1GNQ2</accession>
<evidence type="ECO:0000256" key="1">
    <source>
        <dbReference type="SAM" id="MobiDB-lite"/>
    </source>
</evidence>
<sequence>MEVVSSMRLSPTFDYMPTVGCKPSHRRPPAESLCQSDEVREIVRLERNKWSHKRSHDHSTRRNSRQGHRMLRKSSPMTGEPKPHNAQKEDPTPLVKTVTWHARDLERKKVTITDGYEDDINRAARKAQMRGMQQVLMAEQGNRIMVPTITFDGHEGQHCSSLHNDSLVVKLKVANALVHRDRYRELY</sequence>
<protein>
    <submittedName>
        <fullName evidence="2">Uncharacterized protein</fullName>
    </submittedName>
</protein>
<dbReference type="OrthoDB" id="1752268at2759"/>
<feature type="compositionally biased region" description="Basic residues" evidence="1">
    <location>
        <begin position="50"/>
        <end position="72"/>
    </location>
</feature>
<keyword evidence="3" id="KW-1185">Reference proteome</keyword>
<evidence type="ECO:0000313" key="2">
    <source>
        <dbReference type="EMBL" id="KAJ8422514.1"/>
    </source>
</evidence>
<dbReference type="AlphaFoldDB" id="A0A9Q1GNQ2"/>
<comment type="caution">
    <text evidence="2">The sequence shown here is derived from an EMBL/GenBank/DDBJ whole genome shotgun (WGS) entry which is preliminary data.</text>
</comment>
<dbReference type="Proteomes" id="UP001153076">
    <property type="component" value="Unassembled WGS sequence"/>
</dbReference>
<feature type="region of interest" description="Disordered" evidence="1">
    <location>
        <begin position="49"/>
        <end position="92"/>
    </location>
</feature>
<proteinExistence type="predicted"/>
<reference evidence="2" key="1">
    <citation type="submission" date="2022-04" db="EMBL/GenBank/DDBJ databases">
        <title>Carnegiea gigantea Genome sequencing and assembly v2.</title>
        <authorList>
            <person name="Copetti D."/>
            <person name="Sanderson M.J."/>
            <person name="Burquez A."/>
            <person name="Wojciechowski M.F."/>
        </authorList>
    </citation>
    <scope>NUCLEOTIDE SEQUENCE</scope>
    <source>
        <strain evidence="2">SGP5-SGP5p</strain>
        <tissue evidence="2">Aerial part</tissue>
    </source>
</reference>
<feature type="compositionally biased region" description="Basic and acidic residues" evidence="1">
    <location>
        <begin position="81"/>
        <end position="91"/>
    </location>
</feature>
<evidence type="ECO:0000313" key="3">
    <source>
        <dbReference type="Proteomes" id="UP001153076"/>
    </source>
</evidence>
<organism evidence="2 3">
    <name type="scientific">Carnegiea gigantea</name>
    <dbReference type="NCBI Taxonomy" id="171969"/>
    <lineage>
        <taxon>Eukaryota</taxon>
        <taxon>Viridiplantae</taxon>
        <taxon>Streptophyta</taxon>
        <taxon>Embryophyta</taxon>
        <taxon>Tracheophyta</taxon>
        <taxon>Spermatophyta</taxon>
        <taxon>Magnoliopsida</taxon>
        <taxon>eudicotyledons</taxon>
        <taxon>Gunneridae</taxon>
        <taxon>Pentapetalae</taxon>
        <taxon>Caryophyllales</taxon>
        <taxon>Cactineae</taxon>
        <taxon>Cactaceae</taxon>
        <taxon>Cactoideae</taxon>
        <taxon>Echinocereeae</taxon>
        <taxon>Carnegiea</taxon>
    </lineage>
</organism>
<dbReference type="EMBL" id="JAKOGI010002234">
    <property type="protein sequence ID" value="KAJ8422514.1"/>
    <property type="molecule type" value="Genomic_DNA"/>
</dbReference>